<reference evidence="8" key="1">
    <citation type="submission" date="2020-06" db="EMBL/GenBank/DDBJ databases">
        <authorList>
            <consortium name="Plant Systems Biology data submission"/>
        </authorList>
    </citation>
    <scope>NUCLEOTIDE SEQUENCE</scope>
    <source>
        <strain evidence="8">D6</strain>
    </source>
</reference>
<feature type="chain" id="PRO_5040346495" description="G-protein coupled receptors family 2 profile 2 domain-containing protein" evidence="7">
    <location>
        <begin position="31"/>
        <end position="983"/>
    </location>
</feature>
<feature type="compositionally biased region" description="Basic and acidic residues" evidence="5">
    <location>
        <begin position="970"/>
        <end position="983"/>
    </location>
</feature>
<gene>
    <name evidence="8" type="ORF">SEMRO_209_G087330.1</name>
</gene>
<feature type="transmembrane region" description="Helical" evidence="6">
    <location>
        <begin position="587"/>
        <end position="609"/>
    </location>
</feature>
<feature type="compositionally biased region" description="Acidic residues" evidence="5">
    <location>
        <begin position="937"/>
        <end position="946"/>
    </location>
</feature>
<accession>A0A9N8DLE6</accession>
<evidence type="ECO:0000313" key="8">
    <source>
        <dbReference type="EMBL" id="CAB9504802.1"/>
    </source>
</evidence>
<feature type="signal peptide" evidence="7">
    <location>
        <begin position="1"/>
        <end position="30"/>
    </location>
</feature>
<evidence type="ECO:0000256" key="7">
    <source>
        <dbReference type="SAM" id="SignalP"/>
    </source>
</evidence>
<dbReference type="GO" id="GO:0004930">
    <property type="term" value="F:G protein-coupled receptor activity"/>
    <property type="evidence" value="ECO:0007669"/>
    <property type="project" value="TreeGrafter"/>
</dbReference>
<sequence length="983" mass="109527">MPFSIAGWPLWLLCPWLWFFLATVPLTSDAQRLKQGCFDAFPEDLRCGIKRFLPPEPPDPAALVTASGASFSIEQVCLWLSLEVFPFSPDFLNTSKHPEHLNTLESSSEECQKAKIAYPHCLFCSSSKRPPRESFDPSLYYTFGIGLFFQCGIDADITTCGGKLSREDAVMNQNPPYHRLQSDQDIDRTCQELQTTLVDTPRSVIPGLGHNLPASQDLCIRQHLVAHLCPENCQGGCLDEVRYPPTCSREFNPAEWGDAVETFYKRGGPLGVVIPENESRPPLPTGYLGINYSDPVSVCLELRALLFGDFTTLETTLNTSQHLDYFNSIDEESQWCPLARQAYSSCAWCAPNLCFDPRQGPSCRPPSIENGNPQNLNSTNMIELVLTQQNYSFGELEEICRLLFQSVVDTSGVEGFRSMVLAEENWLCDAAKEVLYLCPQSCRPDPKIAPPNFCAGPNHCETRHTTVLPGNFQSYTLEVLGIEDPTATGIASEDCAIIHQTWNRTRTIRWSYFGCFEDIYLSNLCPNEFCPEGRDTAEKDFAYLGATTEGQKKALIWTARVSAILSFLGASYILFDVLTDPKTRQMVYHQLLVGMATFDMVTAIAWSFATIPIDADKADYIQQASGNSASCTAQAFFVQLGVTSIFYSTSLAVYYVLVIVYSWREFQLVKIRKYLQGVPLVCGIGLALGGLPVYNVMGYACHVEPLPDGEVWVVLVFVVLPLGLSITAITCCLLKVYCNVRQRATSSAQWSISGSANTLEKQVFWQCISYMLAFYISWPILFSVYLFSVDVNGPLGLTLIVAFLAPLQGFMNALVYLRPKLFNVSKRNSASSRQSSFAAILRKSLGRRRESSSQNPRDLLDPSAQIALQNHLPHEAATENPSPDYKNEVIGERDTNYDAEQKVETDGVEHCKFGKNDDPKDYLSVSPFLPVAQMHDEEGENDETDVQDPSPNGSAQGLLPVQEVEEETKEETLQPHHFEEDAA</sequence>
<evidence type="ECO:0000256" key="5">
    <source>
        <dbReference type="SAM" id="MobiDB-lite"/>
    </source>
</evidence>
<dbReference type="PANTHER" id="PTHR23112:SF0">
    <property type="entry name" value="TRANSMEMBRANE PROTEIN 116"/>
    <property type="match status" value="1"/>
</dbReference>
<dbReference type="EMBL" id="CAICTM010000208">
    <property type="protein sequence ID" value="CAB9504802.1"/>
    <property type="molecule type" value="Genomic_DNA"/>
</dbReference>
<dbReference type="Gene3D" id="1.20.1070.10">
    <property type="entry name" value="Rhodopsin 7-helix transmembrane proteins"/>
    <property type="match status" value="1"/>
</dbReference>
<evidence type="ECO:0000256" key="3">
    <source>
        <dbReference type="ARBA" id="ARBA00022989"/>
    </source>
</evidence>
<feature type="region of interest" description="Disordered" evidence="5">
    <location>
        <begin position="930"/>
        <end position="983"/>
    </location>
</feature>
<comment type="caution">
    <text evidence="8">The sequence shown here is derived from an EMBL/GenBank/DDBJ whole genome shotgun (WGS) entry which is preliminary data.</text>
</comment>
<name>A0A9N8DLE6_9STRA</name>
<evidence type="ECO:0000256" key="4">
    <source>
        <dbReference type="ARBA" id="ARBA00023136"/>
    </source>
</evidence>
<dbReference type="PANTHER" id="PTHR23112">
    <property type="entry name" value="G PROTEIN-COUPLED RECEPTOR 157-RELATED"/>
    <property type="match status" value="1"/>
</dbReference>
<dbReference type="Proteomes" id="UP001153069">
    <property type="component" value="Unassembled WGS sequence"/>
</dbReference>
<dbReference type="OrthoDB" id="44002at2759"/>
<evidence type="ECO:0008006" key="10">
    <source>
        <dbReference type="Google" id="ProtNLM"/>
    </source>
</evidence>
<dbReference type="SUPFAM" id="SSF81321">
    <property type="entry name" value="Family A G protein-coupled receptor-like"/>
    <property type="match status" value="1"/>
</dbReference>
<comment type="subcellular location">
    <subcellularLocation>
        <location evidence="1">Membrane</location>
        <topology evidence="1">Multi-pass membrane protein</topology>
    </subcellularLocation>
</comment>
<dbReference type="AlphaFoldDB" id="A0A9N8DLE6"/>
<keyword evidence="2 6" id="KW-0812">Transmembrane</keyword>
<keyword evidence="7" id="KW-0732">Signal</keyword>
<keyword evidence="9" id="KW-1185">Reference proteome</keyword>
<feature type="transmembrane region" description="Helical" evidence="6">
    <location>
        <begin position="767"/>
        <end position="789"/>
    </location>
</feature>
<proteinExistence type="predicted"/>
<feature type="transmembrane region" description="Helical" evidence="6">
    <location>
        <begin position="645"/>
        <end position="663"/>
    </location>
</feature>
<evidence type="ECO:0000256" key="2">
    <source>
        <dbReference type="ARBA" id="ARBA00022692"/>
    </source>
</evidence>
<keyword evidence="4 6" id="KW-0472">Membrane</keyword>
<evidence type="ECO:0000313" key="9">
    <source>
        <dbReference type="Proteomes" id="UP001153069"/>
    </source>
</evidence>
<protein>
    <recommendedName>
        <fullName evidence="10">G-protein coupled receptors family 2 profile 2 domain-containing protein</fullName>
    </recommendedName>
</protein>
<feature type="transmembrane region" description="Helical" evidence="6">
    <location>
        <begin position="554"/>
        <end position="575"/>
    </location>
</feature>
<keyword evidence="3 6" id="KW-1133">Transmembrane helix</keyword>
<evidence type="ECO:0000256" key="1">
    <source>
        <dbReference type="ARBA" id="ARBA00004141"/>
    </source>
</evidence>
<evidence type="ECO:0000256" key="6">
    <source>
        <dbReference type="SAM" id="Phobius"/>
    </source>
</evidence>
<dbReference type="GO" id="GO:0005886">
    <property type="term" value="C:plasma membrane"/>
    <property type="evidence" value="ECO:0007669"/>
    <property type="project" value="TreeGrafter"/>
</dbReference>
<dbReference type="GO" id="GO:0007189">
    <property type="term" value="P:adenylate cyclase-activating G protein-coupled receptor signaling pathway"/>
    <property type="evidence" value="ECO:0007669"/>
    <property type="project" value="TreeGrafter"/>
</dbReference>
<feature type="transmembrane region" description="Helical" evidence="6">
    <location>
        <begin position="795"/>
        <end position="817"/>
    </location>
</feature>
<dbReference type="CDD" id="cd00637">
    <property type="entry name" value="7tm_classA_rhodopsin-like"/>
    <property type="match status" value="1"/>
</dbReference>
<feature type="transmembrane region" description="Helical" evidence="6">
    <location>
        <begin position="714"/>
        <end position="737"/>
    </location>
</feature>
<feature type="transmembrane region" description="Helical" evidence="6">
    <location>
        <begin position="675"/>
        <end position="694"/>
    </location>
</feature>
<organism evidence="8 9">
    <name type="scientific">Seminavis robusta</name>
    <dbReference type="NCBI Taxonomy" id="568900"/>
    <lineage>
        <taxon>Eukaryota</taxon>
        <taxon>Sar</taxon>
        <taxon>Stramenopiles</taxon>
        <taxon>Ochrophyta</taxon>
        <taxon>Bacillariophyta</taxon>
        <taxon>Bacillariophyceae</taxon>
        <taxon>Bacillariophycidae</taxon>
        <taxon>Naviculales</taxon>
        <taxon>Naviculaceae</taxon>
        <taxon>Seminavis</taxon>
    </lineage>
</organism>